<evidence type="ECO:0000256" key="2">
    <source>
        <dbReference type="ARBA" id="ARBA00022578"/>
    </source>
</evidence>
<evidence type="ECO:0000256" key="1">
    <source>
        <dbReference type="ARBA" id="ARBA00008761"/>
    </source>
</evidence>
<comment type="caution">
    <text evidence="7">The sequence shown here is derived from an EMBL/GenBank/DDBJ whole genome shotgun (WGS) entry which is preliminary data.</text>
</comment>
<dbReference type="InterPro" id="IPR001959">
    <property type="entry name" value="Transposase"/>
</dbReference>
<dbReference type="GO" id="GO:0006310">
    <property type="term" value="P:DNA recombination"/>
    <property type="evidence" value="ECO:0007669"/>
    <property type="project" value="UniProtKB-KW"/>
</dbReference>
<keyword evidence="2" id="KW-0815">Transposition</keyword>
<dbReference type="InterPro" id="IPR010095">
    <property type="entry name" value="Cas12f1-like_TNB"/>
</dbReference>
<feature type="domain" description="Probable transposase IS891/IS1136/IS1341" evidence="5">
    <location>
        <begin position="104"/>
        <end position="218"/>
    </location>
</feature>
<evidence type="ECO:0000259" key="6">
    <source>
        <dbReference type="Pfam" id="PF07282"/>
    </source>
</evidence>
<name>A0A644WXI7_9ZZZZ</name>
<dbReference type="GO" id="GO:0032196">
    <property type="term" value="P:transposition"/>
    <property type="evidence" value="ECO:0007669"/>
    <property type="project" value="UniProtKB-KW"/>
</dbReference>
<sequence length="334" mass="37853">MSQPAQQTIAVLDKNWKSFFKAIKDWKKHPGKYLGRPKLPGYKPKDGRFPWYIKNNSCRVRDGELQFVIKRLSGVKFPVRTDGRLIGVRFVPKGTCYVMEVVFEVEVPDAPTSEPQRIAGIDLGINNLVTMVNNIGEQPIIVNGKKVKAINQFYNKQKAAMQSDLKKRNGKHWSKKLDELSFKRYQRIKSLMHVTSRRIVDWCVKNNVDTLVCGLNKEWKQETNLGKSGNQKFVSIPFDMLIKQLEYKCQNVGIRFITTEESYTSGTSFLDGEAPCKENYDKNRRKKRGLFQASTVLINADVNGACQIIKKVSPNAFGYGVGVAGLQPTVINAA</sequence>
<dbReference type="EMBL" id="VSSQ01001446">
    <property type="protein sequence ID" value="MPM08417.1"/>
    <property type="molecule type" value="Genomic_DNA"/>
</dbReference>
<protein>
    <submittedName>
        <fullName evidence="7">IS607 family transposase ISCbo10</fullName>
    </submittedName>
</protein>
<dbReference type="Pfam" id="PF01385">
    <property type="entry name" value="OrfB_IS605"/>
    <property type="match status" value="1"/>
</dbReference>
<accession>A0A644WXI7</accession>
<reference evidence="7" key="1">
    <citation type="submission" date="2019-08" db="EMBL/GenBank/DDBJ databases">
        <authorList>
            <person name="Kucharzyk K."/>
            <person name="Murdoch R.W."/>
            <person name="Higgins S."/>
            <person name="Loffler F."/>
        </authorList>
    </citation>
    <scope>NUCLEOTIDE SEQUENCE</scope>
</reference>
<feature type="domain" description="Cas12f1-like TNB" evidence="6">
    <location>
        <begin position="238"/>
        <end position="308"/>
    </location>
</feature>
<keyword evidence="3" id="KW-0238">DNA-binding</keyword>
<organism evidence="7">
    <name type="scientific">bioreactor metagenome</name>
    <dbReference type="NCBI Taxonomy" id="1076179"/>
    <lineage>
        <taxon>unclassified sequences</taxon>
        <taxon>metagenomes</taxon>
        <taxon>ecological metagenomes</taxon>
    </lineage>
</organism>
<comment type="similarity">
    <text evidence="1">In the C-terminal section; belongs to the transposase 35 family.</text>
</comment>
<keyword evidence="4" id="KW-0233">DNA recombination</keyword>
<evidence type="ECO:0000259" key="5">
    <source>
        <dbReference type="Pfam" id="PF01385"/>
    </source>
</evidence>
<dbReference type="AlphaFoldDB" id="A0A644WXI7"/>
<dbReference type="GO" id="GO:0003677">
    <property type="term" value="F:DNA binding"/>
    <property type="evidence" value="ECO:0007669"/>
    <property type="project" value="UniProtKB-KW"/>
</dbReference>
<proteinExistence type="inferred from homology"/>
<gene>
    <name evidence="7" type="ORF">SDC9_54729</name>
</gene>
<evidence type="ECO:0000256" key="3">
    <source>
        <dbReference type="ARBA" id="ARBA00023125"/>
    </source>
</evidence>
<evidence type="ECO:0000313" key="7">
    <source>
        <dbReference type="EMBL" id="MPM08417.1"/>
    </source>
</evidence>
<dbReference type="NCBIfam" id="TIGR01766">
    <property type="entry name" value="IS200/IS605 family accessory protein TnpB-like domain"/>
    <property type="match status" value="1"/>
</dbReference>
<dbReference type="Pfam" id="PF07282">
    <property type="entry name" value="Cas12f1-like_TNB"/>
    <property type="match status" value="1"/>
</dbReference>
<evidence type="ECO:0000256" key="4">
    <source>
        <dbReference type="ARBA" id="ARBA00023172"/>
    </source>
</evidence>
<dbReference type="NCBIfam" id="NF040570">
    <property type="entry name" value="guided_TnpB"/>
    <property type="match status" value="1"/>
</dbReference>